<dbReference type="OrthoDB" id="6415790at2759"/>
<feature type="compositionally biased region" description="Polar residues" evidence="1">
    <location>
        <begin position="132"/>
        <end position="141"/>
    </location>
</feature>
<dbReference type="InterPro" id="IPR035445">
    <property type="entry name" value="GYF-like_dom_sf"/>
</dbReference>
<dbReference type="Gene3D" id="3.30.1490.40">
    <property type="match status" value="1"/>
</dbReference>
<name>A0A0C3A0J0_9AGAM</name>
<dbReference type="PANTHER" id="PTHR48125:SF12">
    <property type="entry name" value="AT HOOK TRANSCRIPTION FACTOR FAMILY-RELATED"/>
    <property type="match status" value="1"/>
</dbReference>
<evidence type="ECO:0000256" key="1">
    <source>
        <dbReference type="SAM" id="MobiDB-lite"/>
    </source>
</evidence>
<dbReference type="SUPFAM" id="SSF55277">
    <property type="entry name" value="GYF domain"/>
    <property type="match status" value="1"/>
</dbReference>
<reference evidence="4" key="2">
    <citation type="submission" date="2015-01" db="EMBL/GenBank/DDBJ databases">
        <title>Evolutionary Origins and Diversification of the Mycorrhizal Mutualists.</title>
        <authorList>
            <consortium name="DOE Joint Genome Institute"/>
            <consortium name="Mycorrhizal Genomics Consortium"/>
            <person name="Kohler A."/>
            <person name="Kuo A."/>
            <person name="Nagy L.G."/>
            <person name="Floudas D."/>
            <person name="Copeland A."/>
            <person name="Barry K.W."/>
            <person name="Cichocki N."/>
            <person name="Veneault-Fourrey C."/>
            <person name="LaButti K."/>
            <person name="Lindquist E.A."/>
            <person name="Lipzen A."/>
            <person name="Lundell T."/>
            <person name="Morin E."/>
            <person name="Murat C."/>
            <person name="Riley R."/>
            <person name="Ohm R."/>
            <person name="Sun H."/>
            <person name="Tunlid A."/>
            <person name="Henrissat B."/>
            <person name="Grigoriev I.V."/>
            <person name="Hibbett D.S."/>
            <person name="Martin F."/>
        </authorList>
    </citation>
    <scope>NUCLEOTIDE SEQUENCE [LARGE SCALE GENOMIC DNA]</scope>
    <source>
        <strain evidence="4">Foug A</strain>
    </source>
</reference>
<evidence type="ECO:0000259" key="2">
    <source>
        <dbReference type="PROSITE" id="PS50829"/>
    </source>
</evidence>
<dbReference type="Proteomes" id="UP000053989">
    <property type="component" value="Unassembled WGS sequence"/>
</dbReference>
<reference evidence="3 4" key="1">
    <citation type="submission" date="2014-04" db="EMBL/GenBank/DDBJ databases">
        <authorList>
            <consortium name="DOE Joint Genome Institute"/>
            <person name="Kuo A."/>
            <person name="Kohler A."/>
            <person name="Nagy L.G."/>
            <person name="Floudas D."/>
            <person name="Copeland A."/>
            <person name="Barry K.W."/>
            <person name="Cichocki N."/>
            <person name="Veneault-Fourrey C."/>
            <person name="LaButti K."/>
            <person name="Lindquist E.A."/>
            <person name="Lipzen A."/>
            <person name="Lundell T."/>
            <person name="Morin E."/>
            <person name="Murat C."/>
            <person name="Sun H."/>
            <person name="Tunlid A."/>
            <person name="Henrissat B."/>
            <person name="Grigoriev I.V."/>
            <person name="Hibbett D.S."/>
            <person name="Martin F."/>
            <person name="Nordberg H.P."/>
            <person name="Cantor M.N."/>
            <person name="Hua S.X."/>
        </authorList>
    </citation>
    <scope>NUCLEOTIDE SEQUENCE [LARGE SCALE GENOMIC DNA]</scope>
    <source>
        <strain evidence="3 4">Foug A</strain>
    </source>
</reference>
<feature type="compositionally biased region" description="Acidic residues" evidence="1">
    <location>
        <begin position="560"/>
        <end position="571"/>
    </location>
</feature>
<dbReference type="SMART" id="SM00444">
    <property type="entry name" value="GYF"/>
    <property type="match status" value="1"/>
</dbReference>
<accession>A0A0C3A0J0</accession>
<protein>
    <recommendedName>
        <fullName evidence="2">GYF domain-containing protein</fullName>
    </recommendedName>
</protein>
<dbReference type="PANTHER" id="PTHR48125">
    <property type="entry name" value="LP07818P1"/>
    <property type="match status" value="1"/>
</dbReference>
<dbReference type="Pfam" id="PF02213">
    <property type="entry name" value="GYF"/>
    <property type="match status" value="1"/>
</dbReference>
<sequence>MLDALDPVDQWNDSQATLGVTRPVEEVEHHLQRITADDDLTVTGLKVTSDSPTDYGAPEGTAYPPLMQASQAHSAAPSVHSLPVRHASATHLARPSTAPSPLISESALCPSGSVTQVSVTASRRQLRHRSSNEPSRSTNRLSGFFSNLIHRRDTMFQATSHPHREQRSPTPVQPQSAPNSRPSSPPLPARPTTPPPSLPSPTLHELGLSLSAITTTLSRSHFSTSPTSGAFLAPHYLLLCHAQGLDVLPIVSPPAPQPYTLVRRVSFKCVVVMEHRGVLVAIAGKRDGVRVYALEEVKRAIEWRIEAEIRRERERTRREEVKKMGSSITRLEVKKMGSSNTRLERLPSTDNKGKLPSSTFSAPDMQKDGNALKPSPSAPDTHKDSNALKPLPTLSSVMPKKPRPPTSQPLSLRPLGRPPPYTYATDRRPSIGNERSTVSVRSRRSSRSLVVVPAVPPPVPTLNKVEPARTEAKLSDWQGASDDEAIDMLTAGASGSQALDERTSSIPPRSGDQHDDIGTLAIRTHPISSNRWPSLQNPPSSTWTPSVGGPVDSSVRDAPDADVDEEDEDDVASVPGERITLVQALLESRLPGLPPAGTLQPQEPILITNSTTGFSSDNESSNAHDVRPSHTRTHPSRADRRRRWSTLGGIFSVGGSQGSFSADGLDGLSRPPVSTPSPSIPEEESRSLTRSLTQSRPSTALTSPPRRPSMSAGGHPSISDIIPSVPTPPLPRPSSRTRILPRFFSSAFGSRNGERAPTLTMKYLDADSKRGNVQSPGTPHTPPPKLEYVKLPGTKGALMIKAVETQKKSFLAILCGDNGEKVELFAGTYRTALGLSRTFILPDSPKSLELQLQGDDLVEVFLMFSQNVFGLEPATVRVREVRVGRAERRAARRRVREIRSGQTDIFDTDPPVAEDEDANINIGPANQGMSIQNSVNIQPHESSLTPGGSAHEAALAHAEELVALTTAQIGPYTTFQQLSFAPKFPLASVSDDYTIPPTYADFLGYRAEHEPDTCGNGSVNLATIQFNPPGLPMPTPSPPSRWCYRDPRGNVHGPWKATLMQAWYKDGLLPPDLPVRKETDEEFILLRDLRLQCVDPVHPFRSAPPPPTTSSGSLLSDASKPLLPPISLLIQPRHFGPPPLFYSSRGGHSTSIVDARGRAVMKGRFVWSPDEGDVSGPFPQRMGDVKRLEAFDVKDRSVIVAMRQSGLEAMDFGDALLKPADESRSSLPHFCPPPSNISRRMPFTWKIGMPINSGTSDTTPLSSTTKTDYITMKASYSAGKSPARSEFTGSGEGDSDVTDEVLFLGRNGDDLYLCERTVGAFRILRLCPEKLP</sequence>
<keyword evidence="4" id="KW-1185">Reference proteome</keyword>
<dbReference type="InterPro" id="IPR003169">
    <property type="entry name" value="GYF"/>
</dbReference>
<feature type="compositionally biased region" description="Polar residues" evidence="1">
    <location>
        <begin position="608"/>
        <end position="621"/>
    </location>
</feature>
<feature type="compositionally biased region" description="Pro residues" evidence="1">
    <location>
        <begin position="183"/>
        <end position="199"/>
    </location>
</feature>
<evidence type="ECO:0000313" key="4">
    <source>
        <dbReference type="Proteomes" id="UP000053989"/>
    </source>
</evidence>
<feature type="region of interest" description="Disordered" evidence="1">
    <location>
        <begin position="159"/>
        <end position="204"/>
    </location>
</feature>
<feature type="compositionally biased region" description="Basic and acidic residues" evidence="1">
    <location>
        <begin position="342"/>
        <end position="353"/>
    </location>
</feature>
<feature type="domain" description="GYF" evidence="2">
    <location>
        <begin position="1039"/>
        <end position="1087"/>
    </location>
</feature>
<dbReference type="HOGENOM" id="CLU_007180_0_0_1"/>
<dbReference type="EMBL" id="KN822014">
    <property type="protein sequence ID" value="KIM67168.1"/>
    <property type="molecule type" value="Genomic_DNA"/>
</dbReference>
<feature type="compositionally biased region" description="Polar residues" evidence="1">
    <location>
        <begin position="112"/>
        <end position="123"/>
    </location>
</feature>
<dbReference type="PROSITE" id="PS50829">
    <property type="entry name" value="GYF"/>
    <property type="match status" value="1"/>
</dbReference>
<dbReference type="InParanoid" id="A0A0C3A0J0"/>
<feature type="compositionally biased region" description="Low complexity" evidence="1">
    <location>
        <begin position="173"/>
        <end position="182"/>
    </location>
</feature>
<evidence type="ECO:0000313" key="3">
    <source>
        <dbReference type="EMBL" id="KIM67168.1"/>
    </source>
</evidence>
<gene>
    <name evidence="3" type="ORF">SCLCIDRAFT_1210659</name>
</gene>
<feature type="compositionally biased region" description="Basic and acidic residues" evidence="1">
    <location>
        <begin position="314"/>
        <end position="323"/>
    </location>
</feature>
<feature type="region of interest" description="Disordered" evidence="1">
    <location>
        <begin position="71"/>
        <end position="141"/>
    </location>
</feature>
<feature type="region of interest" description="Disordered" evidence="1">
    <location>
        <begin position="491"/>
        <end position="575"/>
    </location>
</feature>
<feature type="compositionally biased region" description="Basic residues" evidence="1">
    <location>
        <begin position="629"/>
        <end position="644"/>
    </location>
</feature>
<feature type="region of interest" description="Disordered" evidence="1">
    <location>
        <begin position="608"/>
        <end position="737"/>
    </location>
</feature>
<feature type="region of interest" description="Disordered" evidence="1">
    <location>
        <begin position="314"/>
        <end position="449"/>
    </location>
</feature>
<dbReference type="STRING" id="1036808.A0A0C3A0J0"/>
<proteinExistence type="predicted"/>
<feature type="compositionally biased region" description="Polar residues" evidence="1">
    <location>
        <begin position="526"/>
        <end position="545"/>
    </location>
</feature>
<feature type="compositionally biased region" description="Low complexity" evidence="1">
    <location>
        <begin position="688"/>
        <end position="699"/>
    </location>
</feature>
<organism evidence="3 4">
    <name type="scientific">Scleroderma citrinum Foug A</name>
    <dbReference type="NCBI Taxonomy" id="1036808"/>
    <lineage>
        <taxon>Eukaryota</taxon>
        <taxon>Fungi</taxon>
        <taxon>Dikarya</taxon>
        <taxon>Basidiomycota</taxon>
        <taxon>Agaricomycotina</taxon>
        <taxon>Agaricomycetes</taxon>
        <taxon>Agaricomycetidae</taxon>
        <taxon>Boletales</taxon>
        <taxon>Sclerodermatineae</taxon>
        <taxon>Sclerodermataceae</taxon>
        <taxon>Scleroderma</taxon>
    </lineage>
</organism>
<feature type="region of interest" description="Disordered" evidence="1">
    <location>
        <begin position="1098"/>
        <end position="1117"/>
    </location>
</feature>